<dbReference type="EMBL" id="CP043499">
    <property type="protein sequence ID" value="QFY63949.1"/>
    <property type="molecule type" value="Genomic_DNA"/>
</dbReference>
<dbReference type="InterPro" id="IPR043138">
    <property type="entry name" value="GGT_lsub"/>
</dbReference>
<organism evidence="1 2">
    <name type="scientific">Rhizobium grahamii</name>
    <dbReference type="NCBI Taxonomy" id="1120045"/>
    <lineage>
        <taxon>Bacteria</taxon>
        <taxon>Pseudomonadati</taxon>
        <taxon>Pseudomonadota</taxon>
        <taxon>Alphaproteobacteria</taxon>
        <taxon>Hyphomicrobiales</taxon>
        <taxon>Rhizobiaceae</taxon>
        <taxon>Rhizobium/Agrobacterium group</taxon>
        <taxon>Rhizobium</taxon>
    </lineage>
</organism>
<sequence>MVTSPHWLSARAGAKVLEAGGNAIEAIVAAGAALSVVYPHFCGLGGDAVWLVADRSGNTKAFLGIGQAARAATAGLASIPTRGPQSMLTTACLVDSWQEVLNYSARNWHGQKSLAALLEDAILLADEGFPISPSQAFWHQFRNGERDSWPGFAEAFVGHGIQRQPDLARTLREIADQGARAFYEGNLARRLAKGFAAVGSPLTLEDLAATATHVEQPLALDYRDVTLLAPPPPTQGITTLSIMGVLARVGMKNFDPRSADFYHHLVEAVKQAFMDRPAIADPASMQIDVATLLSAAHLDNKARAIDPDSALAWPQPLSRADTAFLAATDREGRSVAMLQSIYYDWGSGVVVGDTGILWQNRGAAFSLDPASPNCLQPGKRPFYTLNPGIALKDGRPHLLYGTQGADGQPQTLALLLSLLLDHDFDPLEALSHPRFLLGRTFSDSRDSLKIEKNVGEAVAASLASLGHEVAIIDALSQLAGQAGIIRIGADGMIDGAHDPRSDGGAIGI</sequence>
<dbReference type="Pfam" id="PF01019">
    <property type="entry name" value="G_glu_transpept"/>
    <property type="match status" value="1"/>
</dbReference>
<dbReference type="PANTHER" id="PTHR43881">
    <property type="entry name" value="GAMMA-GLUTAMYLTRANSPEPTIDASE (AFU_ORTHOLOGUE AFUA_4G13580)"/>
    <property type="match status" value="1"/>
</dbReference>
<keyword evidence="2" id="KW-1185">Reference proteome</keyword>
<dbReference type="SUPFAM" id="SSF56235">
    <property type="entry name" value="N-terminal nucleophile aminohydrolases (Ntn hydrolases)"/>
    <property type="match status" value="1"/>
</dbReference>
<dbReference type="GO" id="GO:0016740">
    <property type="term" value="F:transferase activity"/>
    <property type="evidence" value="ECO:0007669"/>
    <property type="project" value="UniProtKB-KW"/>
</dbReference>
<keyword evidence="1" id="KW-0808">Transferase</keyword>
<accession>A0A5Q0CHW0</accession>
<dbReference type="Gene3D" id="3.60.20.40">
    <property type="match status" value="1"/>
</dbReference>
<dbReference type="OrthoDB" id="9781342at2"/>
<dbReference type="PANTHER" id="PTHR43881:SF5">
    <property type="entry name" value="GAMMA-GLUTAMYLTRANSPEPTIDASE"/>
    <property type="match status" value="1"/>
</dbReference>
<keyword evidence="1" id="KW-0614">Plasmid</keyword>
<dbReference type="KEGG" id="rgr:FZ934_27500"/>
<dbReference type="Gene3D" id="1.10.246.130">
    <property type="match status" value="1"/>
</dbReference>
<dbReference type="PRINTS" id="PR01210">
    <property type="entry name" value="GGTRANSPTASE"/>
</dbReference>
<dbReference type="InterPro" id="IPR043137">
    <property type="entry name" value="GGT_ssub_C"/>
</dbReference>
<dbReference type="RefSeq" id="WP_153273888.1">
    <property type="nucleotide sequence ID" value="NZ_CP043499.1"/>
</dbReference>
<dbReference type="InterPro" id="IPR052896">
    <property type="entry name" value="GGT-like_enzyme"/>
</dbReference>
<protein>
    <submittedName>
        <fullName evidence="1">Gamma-glutamyltransferase</fullName>
    </submittedName>
</protein>
<dbReference type="AlphaFoldDB" id="A0A5Q0CHW0"/>
<name>A0A5Q0CHW0_9HYPH</name>
<gene>
    <name evidence="1" type="ORF">FZ934_27500</name>
</gene>
<proteinExistence type="predicted"/>
<evidence type="ECO:0000313" key="2">
    <source>
        <dbReference type="Proteomes" id="UP000326881"/>
    </source>
</evidence>
<reference evidence="1 2" key="1">
    <citation type="submission" date="2019-08" db="EMBL/GenBank/DDBJ databases">
        <title>Prosopis cineraria nodule microbiome.</title>
        <authorList>
            <person name="Ali R."/>
            <person name="Chaluvadi S.R."/>
            <person name="Wang X."/>
        </authorList>
    </citation>
    <scope>NUCLEOTIDE SEQUENCE [LARGE SCALE GENOMIC DNA]</scope>
    <source>
        <strain evidence="1 2">BG7</strain>
        <plasmid evidence="1 2">unnamed</plasmid>
    </source>
</reference>
<geneLocation type="plasmid" evidence="1 2">
    <name>unnamed</name>
</geneLocation>
<dbReference type="Proteomes" id="UP000326881">
    <property type="component" value="Plasmid unnamed"/>
</dbReference>
<dbReference type="InterPro" id="IPR029055">
    <property type="entry name" value="Ntn_hydrolases_N"/>
</dbReference>
<evidence type="ECO:0000313" key="1">
    <source>
        <dbReference type="EMBL" id="QFY63949.1"/>
    </source>
</evidence>